<dbReference type="EMBL" id="CAJNOL010007243">
    <property type="protein sequence ID" value="CAF1626447.1"/>
    <property type="molecule type" value="Genomic_DNA"/>
</dbReference>
<accession>A0A816CZ00</accession>
<dbReference type="InterPro" id="IPR001937">
    <property type="entry name" value="GalP_UDPtransf1"/>
</dbReference>
<evidence type="ECO:0000259" key="4">
    <source>
        <dbReference type="Pfam" id="PF01087"/>
    </source>
</evidence>
<gene>
    <name evidence="7" type="ORF">JXQ802_LOCUS51231</name>
    <name evidence="8" type="ORF">JXQ802_LOCUS51233</name>
    <name evidence="5" type="ORF">PYM288_LOCUS35016</name>
    <name evidence="6" type="ORF">PYM288_LOCUS35018</name>
</gene>
<keyword evidence="1" id="KW-0808">Transferase</keyword>
<evidence type="ECO:0000256" key="2">
    <source>
        <dbReference type="ARBA" id="ARBA00022695"/>
    </source>
</evidence>
<organism evidence="8 9">
    <name type="scientific">Rotaria sordida</name>
    <dbReference type="NCBI Taxonomy" id="392033"/>
    <lineage>
        <taxon>Eukaryota</taxon>
        <taxon>Metazoa</taxon>
        <taxon>Spiralia</taxon>
        <taxon>Gnathifera</taxon>
        <taxon>Rotifera</taxon>
        <taxon>Eurotatoria</taxon>
        <taxon>Bdelloidea</taxon>
        <taxon>Philodinida</taxon>
        <taxon>Philodinidae</taxon>
        <taxon>Rotaria</taxon>
    </lineage>
</organism>
<dbReference type="GO" id="GO:0033499">
    <property type="term" value="P:galactose catabolic process via UDP-galactose, Leloir pathway"/>
    <property type="evidence" value="ECO:0007669"/>
    <property type="project" value="TreeGrafter"/>
</dbReference>
<dbReference type="EMBL" id="CAJNOH010005730">
    <property type="protein sequence ID" value="CAF1407587.1"/>
    <property type="molecule type" value="Genomic_DNA"/>
</dbReference>
<evidence type="ECO:0000313" key="7">
    <source>
        <dbReference type="EMBL" id="CAF1626433.1"/>
    </source>
</evidence>
<keyword evidence="3" id="KW-0119">Carbohydrate metabolism</keyword>
<dbReference type="InterPro" id="IPR005849">
    <property type="entry name" value="GalP_Utransf_N"/>
</dbReference>
<evidence type="ECO:0000313" key="6">
    <source>
        <dbReference type="EMBL" id="CAF1407587.1"/>
    </source>
</evidence>
<keyword evidence="2" id="KW-0548">Nucleotidyltransferase</keyword>
<evidence type="ECO:0000256" key="3">
    <source>
        <dbReference type="ARBA" id="ARBA00023277"/>
    </source>
</evidence>
<dbReference type="Proteomes" id="UP000663870">
    <property type="component" value="Unassembled WGS sequence"/>
</dbReference>
<dbReference type="GO" id="GO:0005737">
    <property type="term" value="C:cytoplasm"/>
    <property type="evidence" value="ECO:0007669"/>
    <property type="project" value="TreeGrafter"/>
</dbReference>
<evidence type="ECO:0000313" key="8">
    <source>
        <dbReference type="EMBL" id="CAF1626447.1"/>
    </source>
</evidence>
<name>A0A816CZ00_9BILA</name>
<sequence>MTFDPTKHSHCRYNPLKDEWILVSPQRLSRSWQDCFFIIGQVHDDKNDDDNEDINNNQLSTNPLCPGAIRGKTNQLNPFYEHTYVFDNDYSAPGVLMGWAWPSPAHGPKFFK</sequence>
<dbReference type="Proteomes" id="UP000663854">
    <property type="component" value="Unassembled WGS sequence"/>
</dbReference>
<dbReference type="SUPFAM" id="SSF54197">
    <property type="entry name" value="HIT-like"/>
    <property type="match status" value="1"/>
</dbReference>
<dbReference type="EMBL" id="CAJNOL010007242">
    <property type="protein sequence ID" value="CAF1626433.1"/>
    <property type="molecule type" value="Genomic_DNA"/>
</dbReference>
<feature type="domain" description="Galactose-1-phosphate uridyl transferase N-terminal" evidence="4">
    <location>
        <begin position="2"/>
        <end position="92"/>
    </location>
</feature>
<keyword evidence="9" id="KW-1185">Reference proteome</keyword>
<dbReference type="GO" id="GO:0008270">
    <property type="term" value="F:zinc ion binding"/>
    <property type="evidence" value="ECO:0007669"/>
    <property type="project" value="InterPro"/>
</dbReference>
<dbReference type="PANTHER" id="PTHR11943">
    <property type="entry name" value="GALACTOSE-1-PHOSPHATE URIDYLYLTRANSFERASE"/>
    <property type="match status" value="1"/>
</dbReference>
<dbReference type="GO" id="GO:0008108">
    <property type="term" value="F:UDP-glucose:hexose-1-phosphate uridylyltransferase activity"/>
    <property type="evidence" value="ECO:0007669"/>
    <property type="project" value="InterPro"/>
</dbReference>
<dbReference type="AlphaFoldDB" id="A0A816CZ00"/>
<reference evidence="8" key="1">
    <citation type="submission" date="2021-02" db="EMBL/GenBank/DDBJ databases">
        <authorList>
            <person name="Nowell W R."/>
        </authorList>
    </citation>
    <scope>NUCLEOTIDE SEQUENCE</scope>
</reference>
<evidence type="ECO:0000313" key="5">
    <source>
        <dbReference type="EMBL" id="CAF1407566.1"/>
    </source>
</evidence>
<dbReference type="InterPro" id="IPR036265">
    <property type="entry name" value="HIT-like_sf"/>
</dbReference>
<dbReference type="Pfam" id="PF01087">
    <property type="entry name" value="GalP_UDP_transf"/>
    <property type="match status" value="1"/>
</dbReference>
<dbReference type="EMBL" id="CAJNOH010005729">
    <property type="protein sequence ID" value="CAF1407566.1"/>
    <property type="molecule type" value="Genomic_DNA"/>
</dbReference>
<evidence type="ECO:0000256" key="1">
    <source>
        <dbReference type="ARBA" id="ARBA00022679"/>
    </source>
</evidence>
<evidence type="ECO:0000313" key="9">
    <source>
        <dbReference type="Proteomes" id="UP000663870"/>
    </source>
</evidence>
<dbReference type="PANTHER" id="PTHR11943:SF1">
    <property type="entry name" value="GALACTOSE-1-PHOSPHATE URIDYLYLTRANSFERASE"/>
    <property type="match status" value="1"/>
</dbReference>
<proteinExistence type="predicted"/>
<dbReference type="Gene3D" id="3.30.428.10">
    <property type="entry name" value="HIT-like"/>
    <property type="match status" value="1"/>
</dbReference>
<protein>
    <recommendedName>
        <fullName evidence="4">Galactose-1-phosphate uridyl transferase N-terminal domain-containing protein</fullName>
    </recommendedName>
</protein>
<comment type="caution">
    <text evidence="8">The sequence shown here is derived from an EMBL/GenBank/DDBJ whole genome shotgun (WGS) entry which is preliminary data.</text>
</comment>